<dbReference type="GO" id="GO:0046872">
    <property type="term" value="F:metal ion binding"/>
    <property type="evidence" value="ECO:0007669"/>
    <property type="project" value="UniProtKB-KW"/>
</dbReference>
<evidence type="ECO:0000313" key="6">
    <source>
        <dbReference type="Proteomes" id="UP000697107"/>
    </source>
</evidence>
<evidence type="ECO:0000313" key="5">
    <source>
        <dbReference type="EMBL" id="KAG2964440.1"/>
    </source>
</evidence>
<protein>
    <recommendedName>
        <fullName evidence="4">DDE Tnp4 domain-containing protein</fullName>
    </recommendedName>
</protein>
<dbReference type="Proteomes" id="UP000697107">
    <property type="component" value="Unassembled WGS sequence"/>
</dbReference>
<comment type="cofactor">
    <cofactor evidence="1">
        <name>a divalent metal cation</name>
        <dbReference type="ChEBI" id="CHEBI:60240"/>
    </cofactor>
</comment>
<proteinExistence type="predicted"/>
<dbReference type="InterPro" id="IPR027806">
    <property type="entry name" value="HARBI1_dom"/>
</dbReference>
<dbReference type="Pfam" id="PF13359">
    <property type="entry name" value="DDE_Tnp_4"/>
    <property type="match status" value="1"/>
</dbReference>
<keyword evidence="2" id="KW-0479">Metal-binding</keyword>
<accession>A0A8T1F338</accession>
<feature type="chain" id="PRO_5035735281" description="DDE Tnp4 domain-containing protein" evidence="3">
    <location>
        <begin position="23"/>
        <end position="406"/>
    </location>
</feature>
<reference evidence="5" key="1">
    <citation type="submission" date="2018-10" db="EMBL/GenBank/DDBJ databases">
        <title>Effector identification in a new, highly contiguous assembly of the strawberry crown rot pathogen Phytophthora cactorum.</title>
        <authorList>
            <person name="Armitage A.D."/>
            <person name="Nellist C.F."/>
            <person name="Bates H."/>
            <person name="Vickerstaff R.J."/>
            <person name="Harrison R.J."/>
        </authorList>
    </citation>
    <scope>NUCLEOTIDE SEQUENCE</scope>
    <source>
        <strain evidence="5">P415</strain>
    </source>
</reference>
<dbReference type="PANTHER" id="PTHR34615">
    <property type="entry name" value="PX DOMAIN-CONTAINING PROTEIN"/>
    <property type="match status" value="1"/>
</dbReference>
<evidence type="ECO:0000256" key="3">
    <source>
        <dbReference type="SAM" id="SignalP"/>
    </source>
</evidence>
<sequence>MDAEAKAVTVVMLSACAAVLTAATMDKRSCRKPLHTTFEDALHAPRTNWFNKKLRCDRESFLRMYRKVHAAYKPKPAPNSMCPLVKRFALTMLYLAQGGTMDEAATVLGISRPRAVVYINDCLDVPSAMSAKYVLLPGAVDRTLIAIPRPHDFEGWYCRKGFPAVNVQAVVDHRGAFRSISIRAGSNNDQSLWNGSGIRKRLHEFVPPGKYVLGDAGYKIWVHLLMPFPESEVVADRPVRAPDPLRPPGATIIPDIRFNLASPADANAEKEFRFDVRGVLELARLFELPEFVITSERDKAHKTEAVCILLARLSYPNRNYDMMQRFGRSPSALSRLFSHIVFYAYDRYQEIIYFQKRVCAERIQMYCDVVHACGAPMKNVFGFIDGTKIPVCRPSARPGKKENLQK</sequence>
<feature type="signal peptide" evidence="3">
    <location>
        <begin position="1"/>
        <end position="22"/>
    </location>
</feature>
<dbReference type="PANTHER" id="PTHR34615:SF1">
    <property type="entry name" value="PX DOMAIN-CONTAINING PROTEIN"/>
    <property type="match status" value="1"/>
</dbReference>
<dbReference type="VEuPathDB" id="FungiDB:PC110_g21783"/>
<evidence type="ECO:0000256" key="2">
    <source>
        <dbReference type="ARBA" id="ARBA00022723"/>
    </source>
</evidence>
<dbReference type="VEuPathDB" id="FungiDB:PC110_g12239"/>
<organism evidence="5 6">
    <name type="scientific">Phytophthora cactorum</name>
    <dbReference type="NCBI Taxonomy" id="29920"/>
    <lineage>
        <taxon>Eukaryota</taxon>
        <taxon>Sar</taxon>
        <taxon>Stramenopiles</taxon>
        <taxon>Oomycota</taxon>
        <taxon>Peronosporomycetes</taxon>
        <taxon>Peronosporales</taxon>
        <taxon>Peronosporaceae</taxon>
        <taxon>Phytophthora</taxon>
    </lineage>
</organism>
<gene>
    <name evidence="5" type="ORF">PC118_g20319</name>
</gene>
<name>A0A8T1F338_9STRA</name>
<feature type="domain" description="DDE Tnp4" evidence="4">
    <location>
        <begin position="140"/>
        <end position="230"/>
    </location>
</feature>
<evidence type="ECO:0000259" key="4">
    <source>
        <dbReference type="Pfam" id="PF13359"/>
    </source>
</evidence>
<dbReference type="EMBL" id="RCML01001213">
    <property type="protein sequence ID" value="KAG2964440.1"/>
    <property type="molecule type" value="Genomic_DNA"/>
</dbReference>
<keyword evidence="3" id="KW-0732">Signal</keyword>
<evidence type="ECO:0000256" key="1">
    <source>
        <dbReference type="ARBA" id="ARBA00001968"/>
    </source>
</evidence>
<dbReference type="AlphaFoldDB" id="A0A8T1F338"/>
<comment type="caution">
    <text evidence="5">The sequence shown here is derived from an EMBL/GenBank/DDBJ whole genome shotgun (WGS) entry which is preliminary data.</text>
</comment>